<evidence type="ECO:0000313" key="2">
    <source>
        <dbReference type="Proteomes" id="UP000434475"/>
    </source>
</evidence>
<gene>
    <name evidence="1" type="ORF">GKE97_01565</name>
</gene>
<dbReference type="Proteomes" id="UP000434475">
    <property type="component" value="Unassembled WGS sequence"/>
</dbReference>
<accession>A0A6I2QWS7</accession>
<proteinExistence type="predicted"/>
<organism evidence="1 2">
    <name type="scientific">Flavonifractor plautii</name>
    <name type="common">Fusobacterium plautii</name>
    <dbReference type="NCBI Taxonomy" id="292800"/>
    <lineage>
        <taxon>Bacteria</taxon>
        <taxon>Bacillati</taxon>
        <taxon>Bacillota</taxon>
        <taxon>Clostridia</taxon>
        <taxon>Eubacteriales</taxon>
        <taxon>Oscillospiraceae</taxon>
        <taxon>Flavonifractor</taxon>
    </lineage>
</organism>
<sequence length="100" mass="11184">MAKCLICKEDVTSGYVLCRHCAGKLEPYTLPPELSYFIDQLAEEIVLSETIPTCRLCSIGECQSQVGGLVCRNAVKAWLLERAKRYLCPKAEAKTGDKWE</sequence>
<dbReference type="AlphaFoldDB" id="A0A6I2QWS7"/>
<dbReference type="RefSeq" id="WP_172697099.1">
    <property type="nucleotide sequence ID" value="NZ_WKPR01000002.1"/>
</dbReference>
<dbReference type="EMBL" id="WKPR01000002">
    <property type="protein sequence ID" value="MSB18201.1"/>
    <property type="molecule type" value="Genomic_DNA"/>
</dbReference>
<name>A0A6I2QWS7_FLAPL</name>
<comment type="caution">
    <text evidence="1">The sequence shown here is derived from an EMBL/GenBank/DDBJ whole genome shotgun (WGS) entry which is preliminary data.</text>
</comment>
<protein>
    <submittedName>
        <fullName evidence="1">Uncharacterized protein</fullName>
    </submittedName>
</protein>
<evidence type="ECO:0000313" key="1">
    <source>
        <dbReference type="EMBL" id="MSB18201.1"/>
    </source>
</evidence>
<reference evidence="1 2" key="1">
    <citation type="journal article" date="2019" name="Nat. Med.">
        <title>A library of human gut bacterial isolates paired with longitudinal multiomics data enables mechanistic microbiome research.</title>
        <authorList>
            <person name="Poyet M."/>
            <person name="Groussin M."/>
            <person name="Gibbons S.M."/>
            <person name="Avila-Pacheco J."/>
            <person name="Jiang X."/>
            <person name="Kearney S.M."/>
            <person name="Perrotta A.R."/>
            <person name="Berdy B."/>
            <person name="Zhao S."/>
            <person name="Lieberman T.D."/>
            <person name="Swanson P.K."/>
            <person name="Smith M."/>
            <person name="Roesemann S."/>
            <person name="Alexander J.E."/>
            <person name="Rich S.A."/>
            <person name="Livny J."/>
            <person name="Vlamakis H."/>
            <person name="Clish C."/>
            <person name="Bullock K."/>
            <person name="Deik A."/>
            <person name="Scott J."/>
            <person name="Pierce K.A."/>
            <person name="Xavier R.J."/>
            <person name="Alm E.J."/>
        </authorList>
    </citation>
    <scope>NUCLEOTIDE SEQUENCE [LARGE SCALE GENOMIC DNA]</scope>
    <source>
        <strain evidence="1 2">BIOML-A2</strain>
    </source>
</reference>